<dbReference type="EMBL" id="CP001600">
    <property type="protein sequence ID" value="ACR68117.1"/>
    <property type="molecule type" value="Genomic_DNA"/>
</dbReference>
<dbReference type="SUPFAM" id="SSF56672">
    <property type="entry name" value="DNA/RNA polymerases"/>
    <property type="match status" value="1"/>
</dbReference>
<dbReference type="GO" id="GO:0042276">
    <property type="term" value="P:error-prone translesion synthesis"/>
    <property type="evidence" value="ECO:0007669"/>
    <property type="project" value="TreeGrafter"/>
</dbReference>
<gene>
    <name evidence="3" type="ordered locus">NT01EI_0903</name>
</gene>
<dbReference type="PANTHER" id="PTHR11076">
    <property type="entry name" value="DNA REPAIR POLYMERASE UMUC / TRANSFERASE FAMILY MEMBER"/>
    <property type="match status" value="1"/>
</dbReference>
<comment type="similarity">
    <text evidence="1">Belongs to the DNA polymerase type-Y family.</text>
</comment>
<reference evidence="3 4" key="2">
    <citation type="journal article" date="2012" name="J. Bacteriol.">
        <title>Genome Sequence of Edwardsiella ictaluri 93-146, a Strain Associated with a Natural Channel Catfish Outbreak of Enteric Septicemia of Catfish.</title>
        <authorList>
            <person name="Williams M.L."/>
            <person name="Gillaspy A.F."/>
            <person name="Dyer D.W."/>
            <person name="Thune R.L."/>
            <person name="Waldbieser G.C."/>
            <person name="Schuster S.C."/>
            <person name="Gipson J."/>
            <person name="Zaitshik J."/>
            <person name="Landry C."/>
            <person name="Banes M.M."/>
            <person name="Lawrence M.L."/>
        </authorList>
    </citation>
    <scope>NUCLEOTIDE SEQUENCE [LARGE SCALE GENOMIC DNA]</scope>
    <source>
        <strain evidence="3 4">93-146</strain>
    </source>
</reference>
<dbReference type="InterPro" id="IPR043128">
    <property type="entry name" value="Rev_trsase/Diguanyl_cyclase"/>
</dbReference>
<dbReference type="GO" id="GO:0003887">
    <property type="term" value="F:DNA-directed DNA polymerase activity"/>
    <property type="evidence" value="ECO:0007669"/>
    <property type="project" value="TreeGrafter"/>
</dbReference>
<dbReference type="GO" id="GO:0009432">
    <property type="term" value="P:SOS response"/>
    <property type="evidence" value="ECO:0007669"/>
    <property type="project" value="TreeGrafter"/>
</dbReference>
<evidence type="ECO:0000256" key="1">
    <source>
        <dbReference type="ARBA" id="ARBA00010945"/>
    </source>
</evidence>
<dbReference type="InterPro" id="IPR001126">
    <property type="entry name" value="UmuC"/>
</dbReference>
<organism evidence="3 4">
    <name type="scientific">Edwardsiella ictaluri (strain 93-146)</name>
    <dbReference type="NCBI Taxonomy" id="634503"/>
    <lineage>
        <taxon>Bacteria</taxon>
        <taxon>Pseudomonadati</taxon>
        <taxon>Pseudomonadota</taxon>
        <taxon>Gammaproteobacteria</taxon>
        <taxon>Enterobacterales</taxon>
        <taxon>Hafniaceae</taxon>
        <taxon>Edwardsiella</taxon>
    </lineage>
</organism>
<evidence type="ECO:0000313" key="3">
    <source>
        <dbReference type="EMBL" id="ACR68117.1"/>
    </source>
</evidence>
<dbReference type="AlphaFoldDB" id="C5B9L5"/>
<dbReference type="Proteomes" id="UP000001485">
    <property type="component" value="Chromosome"/>
</dbReference>
<accession>C5B9L5</accession>
<dbReference type="KEGG" id="eic:NT01EI_0903"/>
<dbReference type="Gene3D" id="3.40.1170.60">
    <property type="match status" value="1"/>
</dbReference>
<proteinExistence type="inferred from homology"/>
<dbReference type="PATRIC" id="fig|634503.3.peg.816"/>
<dbReference type="PANTHER" id="PTHR11076:SF33">
    <property type="entry name" value="DNA POLYMERASE KAPPA"/>
    <property type="match status" value="1"/>
</dbReference>
<dbReference type="GO" id="GO:0006281">
    <property type="term" value="P:DNA repair"/>
    <property type="evidence" value="ECO:0007669"/>
    <property type="project" value="InterPro"/>
</dbReference>
<evidence type="ECO:0000313" key="4">
    <source>
        <dbReference type="Proteomes" id="UP000001485"/>
    </source>
</evidence>
<evidence type="ECO:0000259" key="2">
    <source>
        <dbReference type="PROSITE" id="PS50173"/>
    </source>
</evidence>
<dbReference type="RefSeq" id="WP_015870304.1">
    <property type="nucleotide sequence ID" value="NC_012779.2"/>
</dbReference>
<dbReference type="GO" id="GO:0005829">
    <property type="term" value="C:cytosol"/>
    <property type="evidence" value="ECO:0007669"/>
    <property type="project" value="TreeGrafter"/>
</dbReference>
<dbReference type="STRING" id="67780.B6E78_15025"/>
<sequence>MLDPRGNDNAKFIDKAIYMDCFFAEVEIRGFPVRRDGVRSAMPTAQVLKLWRTLRPGRMVVCKGVSGEIHRIFHRYSPWVDPLSLDETYLDVSDCPLHQGSAMLMTWQICADITAKRPCSHGVGQYPYHPIQQRQHQQSGAQTMEEVVWAPLLG</sequence>
<feature type="domain" description="UmuC" evidence="2">
    <location>
        <begin position="24"/>
        <end position="94"/>
    </location>
</feature>
<dbReference type="InterPro" id="IPR043502">
    <property type="entry name" value="DNA/RNA_pol_sf"/>
</dbReference>
<name>C5B9L5_EDWI9</name>
<dbReference type="Pfam" id="PF00817">
    <property type="entry name" value="IMS"/>
    <property type="match status" value="1"/>
</dbReference>
<dbReference type="Gene3D" id="3.30.70.270">
    <property type="match status" value="1"/>
</dbReference>
<dbReference type="InterPro" id="IPR050116">
    <property type="entry name" value="DNA_polymerase-Y"/>
</dbReference>
<dbReference type="PROSITE" id="PS50173">
    <property type="entry name" value="UMUC"/>
    <property type="match status" value="1"/>
</dbReference>
<dbReference type="HOGENOM" id="CLU_1701478_0_0_6"/>
<protein>
    <recommendedName>
        <fullName evidence="2">UmuC domain-containing protein</fullName>
    </recommendedName>
</protein>
<reference evidence="4" key="1">
    <citation type="submission" date="2009-03" db="EMBL/GenBank/DDBJ databases">
        <title>Complete genome sequence of Edwardsiella ictaluri 93-146.</title>
        <authorList>
            <person name="Williams M.L."/>
            <person name="Gillaspy A.F."/>
            <person name="Dyer D.W."/>
            <person name="Thune R.L."/>
            <person name="Waldbieser G.C."/>
            <person name="Schuster S.C."/>
            <person name="Gipson J."/>
            <person name="Zaitshik J."/>
            <person name="Landry C."/>
            <person name="Lawrence M.L."/>
        </authorList>
    </citation>
    <scope>NUCLEOTIDE SEQUENCE [LARGE SCALE GENOMIC DNA]</scope>
    <source>
        <strain evidence="4">93-146</strain>
    </source>
</reference>